<protein>
    <submittedName>
        <fullName evidence="5">NUDIX domain-containing protein</fullName>
    </submittedName>
</protein>
<dbReference type="GO" id="GO:0016787">
    <property type="term" value="F:hydrolase activity"/>
    <property type="evidence" value="ECO:0007669"/>
    <property type="project" value="UniProtKB-KW"/>
</dbReference>
<dbReference type="CDD" id="cd04685">
    <property type="entry name" value="NUDIX_Hydrolase"/>
    <property type="match status" value="1"/>
</dbReference>
<evidence type="ECO:0000259" key="4">
    <source>
        <dbReference type="PROSITE" id="PS51462"/>
    </source>
</evidence>
<dbReference type="PANTHER" id="PTHR43046">
    <property type="entry name" value="GDP-MANNOSE MANNOSYL HYDROLASE"/>
    <property type="match status" value="1"/>
</dbReference>
<evidence type="ECO:0000256" key="1">
    <source>
        <dbReference type="ARBA" id="ARBA00001946"/>
    </source>
</evidence>
<feature type="domain" description="Nudix hydrolase" evidence="4">
    <location>
        <begin position="1"/>
        <end position="130"/>
    </location>
</feature>
<gene>
    <name evidence="5" type="ORF">SAMN05421733_103209</name>
</gene>
<dbReference type="PROSITE" id="PS51462">
    <property type="entry name" value="NUDIX"/>
    <property type="match status" value="1"/>
</dbReference>
<dbReference type="PRINTS" id="PR00502">
    <property type="entry name" value="NUDIXFAMILY"/>
</dbReference>
<proteinExistence type="inferred from homology"/>
<name>A0A1G6H2K5_9GAMM</name>
<reference evidence="6" key="1">
    <citation type="submission" date="2016-09" db="EMBL/GenBank/DDBJ databases">
        <authorList>
            <person name="Varghese N."/>
            <person name="Submissions S."/>
        </authorList>
    </citation>
    <scope>NUCLEOTIDE SEQUENCE [LARGE SCALE GENOMIC DNA]</scope>
    <source>
        <strain evidence="6">ANC 4422</strain>
    </source>
</reference>
<dbReference type="AlphaFoldDB" id="A0A1G6H2K5"/>
<dbReference type="Pfam" id="PF00293">
    <property type="entry name" value="NUDIX"/>
    <property type="match status" value="1"/>
</dbReference>
<evidence type="ECO:0000256" key="2">
    <source>
        <dbReference type="ARBA" id="ARBA00022801"/>
    </source>
</evidence>
<dbReference type="InterPro" id="IPR020084">
    <property type="entry name" value="NUDIX_hydrolase_CS"/>
</dbReference>
<comment type="similarity">
    <text evidence="3">Belongs to the Nudix hydrolase family.</text>
</comment>
<dbReference type="InterPro" id="IPR000086">
    <property type="entry name" value="NUDIX_hydrolase_dom"/>
</dbReference>
<sequence length="135" mass="15454">MLFKFCHTTDALAGQSYWATVGGGVKTNETFQQAACRELLEETGLSINDVGPCIATRSFEMQLPSAETVIADEHFFAVFIENNDIKMDSWTKHEKSVIKQYQWWHLNELKNTPETVFPNNIPHILSDYFPHLFKG</sequence>
<dbReference type="Gene3D" id="3.90.79.10">
    <property type="entry name" value="Nucleoside Triphosphate Pyrophosphohydrolase"/>
    <property type="match status" value="1"/>
</dbReference>
<dbReference type="EMBL" id="FMYL01000003">
    <property type="protein sequence ID" value="SDB88502.1"/>
    <property type="molecule type" value="Genomic_DNA"/>
</dbReference>
<evidence type="ECO:0000313" key="6">
    <source>
        <dbReference type="Proteomes" id="UP000242501"/>
    </source>
</evidence>
<dbReference type="STRING" id="1219383.SAMN05421733_103209"/>
<keyword evidence="2 3" id="KW-0378">Hydrolase</keyword>
<dbReference type="PROSITE" id="PS00893">
    <property type="entry name" value="NUDIX_BOX"/>
    <property type="match status" value="1"/>
</dbReference>
<evidence type="ECO:0000256" key="3">
    <source>
        <dbReference type="RuleBase" id="RU003476"/>
    </source>
</evidence>
<dbReference type="SUPFAM" id="SSF55811">
    <property type="entry name" value="Nudix"/>
    <property type="match status" value="1"/>
</dbReference>
<dbReference type="Proteomes" id="UP000242501">
    <property type="component" value="Unassembled WGS sequence"/>
</dbReference>
<evidence type="ECO:0000313" key="5">
    <source>
        <dbReference type="EMBL" id="SDB88502.1"/>
    </source>
</evidence>
<keyword evidence="6" id="KW-1185">Reference proteome</keyword>
<comment type="cofactor">
    <cofactor evidence="1">
        <name>Mg(2+)</name>
        <dbReference type="ChEBI" id="CHEBI:18420"/>
    </cofactor>
</comment>
<dbReference type="InterPro" id="IPR020476">
    <property type="entry name" value="Nudix_hydrolase"/>
</dbReference>
<dbReference type="InterPro" id="IPR015797">
    <property type="entry name" value="NUDIX_hydrolase-like_dom_sf"/>
</dbReference>
<organism evidence="5 6">
    <name type="scientific">Acinetobacter boissieri</name>
    <dbReference type="NCBI Taxonomy" id="1219383"/>
    <lineage>
        <taxon>Bacteria</taxon>
        <taxon>Pseudomonadati</taxon>
        <taxon>Pseudomonadota</taxon>
        <taxon>Gammaproteobacteria</taxon>
        <taxon>Moraxellales</taxon>
        <taxon>Moraxellaceae</taxon>
        <taxon>Acinetobacter</taxon>
    </lineage>
</organism>
<dbReference type="PANTHER" id="PTHR43046:SF14">
    <property type="entry name" value="MUTT_NUDIX FAMILY PROTEIN"/>
    <property type="match status" value="1"/>
</dbReference>
<accession>A0A1G6H2K5</accession>